<dbReference type="PANTHER" id="PTHR11014:SF63">
    <property type="entry name" value="METALLOPEPTIDASE, PUTATIVE (AFU_ORTHOLOGUE AFUA_6G09600)-RELATED"/>
    <property type="match status" value="1"/>
</dbReference>
<dbReference type="SUPFAM" id="SSF53187">
    <property type="entry name" value="Zn-dependent exopeptidases"/>
    <property type="match status" value="1"/>
</dbReference>
<dbReference type="InterPro" id="IPR017439">
    <property type="entry name" value="Amidohydrolase"/>
</dbReference>
<name>A0ABX0ZPB9_9ACTN</name>
<dbReference type="Gene3D" id="3.40.630.10">
    <property type="entry name" value="Zn peptidases"/>
    <property type="match status" value="1"/>
</dbReference>
<dbReference type="NCBIfam" id="TIGR01891">
    <property type="entry name" value="amidohydrolases"/>
    <property type="match status" value="1"/>
</dbReference>
<dbReference type="SUPFAM" id="SSF55031">
    <property type="entry name" value="Bacterial exopeptidase dimerisation domain"/>
    <property type="match status" value="1"/>
</dbReference>
<dbReference type="Pfam" id="PF01546">
    <property type="entry name" value="Peptidase_M20"/>
    <property type="match status" value="1"/>
</dbReference>
<gene>
    <name evidence="2" type="ORF">HCN08_20445</name>
</gene>
<sequence>MALPDDTWQTDLLPGLEALYEDLHRHPELSGQEHRTAGKAARALTEAGYEVTEGVGGTGVVGVLRNGDGPVVMLRADMDALPVRENTGLPYASEAVADGPDGESVPVAHACGHDMHVTALAGAAALLARLRAHWSGTVLAVFQPAEELMAGARAMIADGLFERFPRPSVVLGQHVGPLPAGMIGHREGPVMAGADVGDVQLFGRGGHGSRPEATVDPVLMAASVVVRLQGIVAREVPAAETAVVTVGRLQAGTKENVIPDTARLGISVRSYTPQVRRLVIDAIERIVNAEAAASGAPKPPVITWSPGAPVLVSDPEATRAVGADLAAHFGAERLLPLPPIAASEDVGLFGEAAGVPTVFWFWGGTDAAATLAAFQEGRLDELPSNHSPEFAPVLQPTLTTGVEALVVAALGRLGAGTGADAGAGAGSA</sequence>
<dbReference type="Gene3D" id="3.30.70.360">
    <property type="match status" value="1"/>
</dbReference>
<feature type="domain" description="Peptidase M20 dimerisation" evidence="1">
    <location>
        <begin position="197"/>
        <end position="292"/>
    </location>
</feature>
<evidence type="ECO:0000313" key="3">
    <source>
        <dbReference type="Proteomes" id="UP000734511"/>
    </source>
</evidence>
<dbReference type="Pfam" id="PF07687">
    <property type="entry name" value="M20_dimer"/>
    <property type="match status" value="1"/>
</dbReference>
<accession>A0ABX0ZPB9</accession>
<proteinExistence type="predicted"/>
<dbReference type="InterPro" id="IPR036264">
    <property type="entry name" value="Bact_exopeptidase_dim_dom"/>
</dbReference>
<dbReference type="InterPro" id="IPR011650">
    <property type="entry name" value="Peptidase_M20_dimer"/>
</dbReference>
<evidence type="ECO:0000259" key="1">
    <source>
        <dbReference type="Pfam" id="PF07687"/>
    </source>
</evidence>
<protein>
    <submittedName>
        <fullName evidence="2">Amidohydrolase</fullName>
    </submittedName>
</protein>
<dbReference type="InterPro" id="IPR002933">
    <property type="entry name" value="Peptidase_M20"/>
</dbReference>
<dbReference type="RefSeq" id="WP_167984623.1">
    <property type="nucleotide sequence ID" value="NZ_JAATEJ010000017.1"/>
</dbReference>
<dbReference type="PIRSF" id="PIRSF005962">
    <property type="entry name" value="Pept_M20D_amidohydro"/>
    <property type="match status" value="1"/>
</dbReference>
<keyword evidence="3" id="KW-1185">Reference proteome</keyword>
<evidence type="ECO:0000313" key="2">
    <source>
        <dbReference type="EMBL" id="NJP45755.1"/>
    </source>
</evidence>
<dbReference type="PANTHER" id="PTHR11014">
    <property type="entry name" value="PEPTIDASE M20 FAMILY MEMBER"/>
    <property type="match status" value="1"/>
</dbReference>
<reference evidence="2 3" key="1">
    <citation type="submission" date="2020-03" db="EMBL/GenBank/DDBJ databases">
        <title>WGS of actinomycetes isolated from Thailand.</title>
        <authorList>
            <person name="Thawai C."/>
        </authorList>
    </citation>
    <scope>NUCLEOTIDE SEQUENCE [LARGE SCALE GENOMIC DNA]</scope>
    <source>
        <strain evidence="2 3">PRB2-1</strain>
    </source>
</reference>
<dbReference type="Proteomes" id="UP000734511">
    <property type="component" value="Unassembled WGS sequence"/>
</dbReference>
<comment type="caution">
    <text evidence="2">The sequence shown here is derived from an EMBL/GenBank/DDBJ whole genome shotgun (WGS) entry which is preliminary data.</text>
</comment>
<organism evidence="2 3">
    <name type="scientific">Actinacidiphila epipremni</name>
    <dbReference type="NCBI Taxonomy" id="2053013"/>
    <lineage>
        <taxon>Bacteria</taxon>
        <taxon>Bacillati</taxon>
        <taxon>Actinomycetota</taxon>
        <taxon>Actinomycetes</taxon>
        <taxon>Kitasatosporales</taxon>
        <taxon>Streptomycetaceae</taxon>
        <taxon>Actinacidiphila</taxon>
    </lineage>
</organism>
<dbReference type="EMBL" id="JAATEJ010000017">
    <property type="protein sequence ID" value="NJP45755.1"/>
    <property type="molecule type" value="Genomic_DNA"/>
</dbReference>